<gene>
    <name evidence="1" type="ORF">E2C01_063664</name>
</gene>
<protein>
    <submittedName>
        <fullName evidence="1">Uncharacterized protein</fullName>
    </submittedName>
</protein>
<name>A0A5B7HI88_PORTR</name>
<organism evidence="1 2">
    <name type="scientific">Portunus trituberculatus</name>
    <name type="common">Swimming crab</name>
    <name type="synonym">Neptunus trituberculatus</name>
    <dbReference type="NCBI Taxonomy" id="210409"/>
    <lineage>
        <taxon>Eukaryota</taxon>
        <taxon>Metazoa</taxon>
        <taxon>Ecdysozoa</taxon>
        <taxon>Arthropoda</taxon>
        <taxon>Crustacea</taxon>
        <taxon>Multicrustacea</taxon>
        <taxon>Malacostraca</taxon>
        <taxon>Eumalacostraca</taxon>
        <taxon>Eucarida</taxon>
        <taxon>Decapoda</taxon>
        <taxon>Pleocyemata</taxon>
        <taxon>Brachyura</taxon>
        <taxon>Eubrachyura</taxon>
        <taxon>Portunoidea</taxon>
        <taxon>Portunidae</taxon>
        <taxon>Portuninae</taxon>
        <taxon>Portunus</taxon>
    </lineage>
</organism>
<evidence type="ECO:0000313" key="2">
    <source>
        <dbReference type="Proteomes" id="UP000324222"/>
    </source>
</evidence>
<dbReference type="EMBL" id="VSRR010029415">
    <property type="protein sequence ID" value="MPC69439.1"/>
    <property type="molecule type" value="Genomic_DNA"/>
</dbReference>
<reference evidence="1 2" key="1">
    <citation type="submission" date="2019-05" db="EMBL/GenBank/DDBJ databases">
        <title>Another draft genome of Portunus trituberculatus and its Hox gene families provides insights of decapod evolution.</title>
        <authorList>
            <person name="Jeong J.-H."/>
            <person name="Song I."/>
            <person name="Kim S."/>
            <person name="Choi T."/>
            <person name="Kim D."/>
            <person name="Ryu S."/>
            <person name="Kim W."/>
        </authorList>
    </citation>
    <scope>NUCLEOTIDE SEQUENCE [LARGE SCALE GENOMIC DNA]</scope>
    <source>
        <tissue evidence="1">Muscle</tissue>
    </source>
</reference>
<comment type="caution">
    <text evidence="1">The sequence shown here is derived from an EMBL/GenBank/DDBJ whole genome shotgun (WGS) entry which is preliminary data.</text>
</comment>
<dbReference type="Proteomes" id="UP000324222">
    <property type="component" value="Unassembled WGS sequence"/>
</dbReference>
<accession>A0A5B7HI88</accession>
<sequence>MKTSERPDPLLLPGLDCCGRWRPYLNLARHTQPRHTQPRHATPLLLSLPSPFLSNTFWPDYSNFDTLAGDHCIFLLILPPWLRM</sequence>
<proteinExistence type="predicted"/>
<evidence type="ECO:0000313" key="1">
    <source>
        <dbReference type="EMBL" id="MPC69439.1"/>
    </source>
</evidence>
<keyword evidence="2" id="KW-1185">Reference proteome</keyword>
<dbReference type="AlphaFoldDB" id="A0A5B7HI88"/>